<evidence type="ECO:0000256" key="1">
    <source>
        <dbReference type="SAM" id="MobiDB-lite"/>
    </source>
</evidence>
<dbReference type="EMBL" id="JACDTQ010000870">
    <property type="protein sequence ID" value="KAF5924803.1"/>
    <property type="molecule type" value="Genomic_DNA"/>
</dbReference>
<organism evidence="2 3">
    <name type="scientific">Diceros bicornis minor</name>
    <name type="common">South-central black rhinoceros</name>
    <dbReference type="NCBI Taxonomy" id="77932"/>
    <lineage>
        <taxon>Eukaryota</taxon>
        <taxon>Metazoa</taxon>
        <taxon>Chordata</taxon>
        <taxon>Craniata</taxon>
        <taxon>Vertebrata</taxon>
        <taxon>Euteleostomi</taxon>
        <taxon>Mammalia</taxon>
        <taxon>Eutheria</taxon>
        <taxon>Laurasiatheria</taxon>
        <taxon>Perissodactyla</taxon>
        <taxon>Rhinocerotidae</taxon>
        <taxon>Diceros</taxon>
    </lineage>
</organism>
<feature type="compositionally biased region" description="Polar residues" evidence="1">
    <location>
        <begin position="1"/>
        <end position="16"/>
    </location>
</feature>
<evidence type="ECO:0000313" key="2">
    <source>
        <dbReference type="EMBL" id="KAF5924803.1"/>
    </source>
</evidence>
<comment type="caution">
    <text evidence="2">The sequence shown here is derived from an EMBL/GenBank/DDBJ whole genome shotgun (WGS) entry which is preliminary data.</text>
</comment>
<dbReference type="AlphaFoldDB" id="A0A7J7F9S4"/>
<keyword evidence="3" id="KW-1185">Reference proteome</keyword>
<protein>
    <submittedName>
        <fullName evidence="2">Uncharacterized protein</fullName>
    </submittedName>
</protein>
<gene>
    <name evidence="2" type="ORF">HPG69_014464</name>
</gene>
<name>A0A7J7F9S4_DICBM</name>
<feature type="region of interest" description="Disordered" evidence="1">
    <location>
        <begin position="1"/>
        <end position="62"/>
    </location>
</feature>
<accession>A0A7J7F9S4</accession>
<evidence type="ECO:0000313" key="3">
    <source>
        <dbReference type="Proteomes" id="UP000551758"/>
    </source>
</evidence>
<reference evidence="2 3" key="1">
    <citation type="journal article" date="2020" name="Mol. Biol. Evol.">
        <title>Interspecific Gene Flow and the Evolution of Specialization in Black and White Rhinoceros.</title>
        <authorList>
            <person name="Moodley Y."/>
            <person name="Westbury M.V."/>
            <person name="Russo I.M."/>
            <person name="Gopalakrishnan S."/>
            <person name="Rakotoarivelo A."/>
            <person name="Olsen R.A."/>
            <person name="Prost S."/>
            <person name="Tunstall T."/>
            <person name="Ryder O.A."/>
            <person name="Dalen L."/>
            <person name="Bruford M.W."/>
        </authorList>
    </citation>
    <scope>NUCLEOTIDE SEQUENCE [LARGE SCALE GENOMIC DNA]</scope>
    <source>
        <strain evidence="2">SBR-YM</strain>
        <tissue evidence="2">Skin</tissue>
    </source>
</reference>
<dbReference type="Proteomes" id="UP000551758">
    <property type="component" value="Unassembled WGS sequence"/>
</dbReference>
<proteinExistence type="predicted"/>
<sequence length="389" mass="42351">MDVTQPQEQPDLTSCSGGELSVAGASDLRGGGHTFLKGRVAVSEPQPEGPLPGRDAGQFWELGRTGPDLVSRLEQWDEPWVEEQERPEFQEARRGPHCPTSQLSGELHTQRPSVFLSQQDNSLRSEIKQMCENETRWEDTGLCGAPGWRGSWVPGWRGAYGLEGARKSLCQKRHGNQPLATHEEVHEPERAKAGAGFGKSFLLDLDGVQRRGGAALQRGACGACGLCCRRQPGLHACGSVGDAIWVCTVLSFQTQPFAPKITAESVHPVRSSSWSFWYSGSDYLSDPVMSVGTRELLGREVPGWFPPDVWSCEGLQMAFVCRSEWPVLDVWAVSAQNSTSKDLSFVLREPGGQTSLGWRMVVVEQCKGTIGPAPQLSLSPCPQSPAGVL</sequence>